<sequence>MDWGATGTNCLLELNEMEKFKAQAYENAKLQQIFLFNSKLKLFPGKLKSRWSSPFKIVHVYPYGAVEFKDGKIGSTFKVNGQ</sequence>
<dbReference type="Proteomes" id="UP000325315">
    <property type="component" value="Unassembled WGS sequence"/>
</dbReference>
<evidence type="ECO:0000313" key="1">
    <source>
        <dbReference type="EMBL" id="KAA3477383.1"/>
    </source>
</evidence>
<gene>
    <name evidence="1" type="ORF">EPI10_011272</name>
</gene>
<proteinExistence type="predicted"/>
<accession>A0A5B6W7W2</accession>
<dbReference type="AlphaFoldDB" id="A0A5B6W7W2"/>
<organism evidence="1 2">
    <name type="scientific">Gossypium australe</name>
    <dbReference type="NCBI Taxonomy" id="47621"/>
    <lineage>
        <taxon>Eukaryota</taxon>
        <taxon>Viridiplantae</taxon>
        <taxon>Streptophyta</taxon>
        <taxon>Embryophyta</taxon>
        <taxon>Tracheophyta</taxon>
        <taxon>Spermatophyta</taxon>
        <taxon>Magnoliopsida</taxon>
        <taxon>eudicotyledons</taxon>
        <taxon>Gunneridae</taxon>
        <taxon>Pentapetalae</taxon>
        <taxon>rosids</taxon>
        <taxon>malvids</taxon>
        <taxon>Malvales</taxon>
        <taxon>Malvaceae</taxon>
        <taxon>Malvoideae</taxon>
        <taxon>Gossypium</taxon>
    </lineage>
</organism>
<reference evidence="2" key="1">
    <citation type="journal article" date="2019" name="Plant Biotechnol. J.">
        <title>Genome sequencing of the Australian wild diploid species Gossypium australe highlights disease resistance and delayed gland morphogenesis.</title>
        <authorList>
            <person name="Cai Y."/>
            <person name="Cai X."/>
            <person name="Wang Q."/>
            <person name="Wang P."/>
            <person name="Zhang Y."/>
            <person name="Cai C."/>
            <person name="Xu Y."/>
            <person name="Wang K."/>
            <person name="Zhou Z."/>
            <person name="Wang C."/>
            <person name="Geng S."/>
            <person name="Li B."/>
            <person name="Dong Q."/>
            <person name="Hou Y."/>
            <person name="Wang H."/>
            <person name="Ai P."/>
            <person name="Liu Z."/>
            <person name="Yi F."/>
            <person name="Sun M."/>
            <person name="An G."/>
            <person name="Cheng J."/>
            <person name="Zhang Y."/>
            <person name="Shi Q."/>
            <person name="Xie Y."/>
            <person name="Shi X."/>
            <person name="Chang Y."/>
            <person name="Huang F."/>
            <person name="Chen Y."/>
            <person name="Hong S."/>
            <person name="Mi L."/>
            <person name="Sun Q."/>
            <person name="Zhang L."/>
            <person name="Zhou B."/>
            <person name="Peng R."/>
            <person name="Zhang X."/>
            <person name="Liu F."/>
        </authorList>
    </citation>
    <scope>NUCLEOTIDE SEQUENCE [LARGE SCALE GENOMIC DNA]</scope>
    <source>
        <strain evidence="2">cv. PA1801</strain>
    </source>
</reference>
<keyword evidence="2" id="KW-1185">Reference proteome</keyword>
<protein>
    <submittedName>
        <fullName evidence="1">Protein NYNRIN-like</fullName>
    </submittedName>
</protein>
<evidence type="ECO:0000313" key="2">
    <source>
        <dbReference type="Proteomes" id="UP000325315"/>
    </source>
</evidence>
<dbReference type="OrthoDB" id="1723222at2759"/>
<comment type="caution">
    <text evidence="1">The sequence shown here is derived from an EMBL/GenBank/DDBJ whole genome shotgun (WGS) entry which is preliminary data.</text>
</comment>
<dbReference type="EMBL" id="SMMG02000004">
    <property type="protein sequence ID" value="KAA3477383.1"/>
    <property type="molecule type" value="Genomic_DNA"/>
</dbReference>
<name>A0A5B6W7W2_9ROSI</name>